<evidence type="ECO:0000256" key="2">
    <source>
        <dbReference type="ARBA" id="ARBA00004412"/>
    </source>
</evidence>
<dbReference type="GO" id="GO:0005802">
    <property type="term" value="C:trans-Golgi network"/>
    <property type="evidence" value="ECO:0007669"/>
    <property type="project" value="InterPro"/>
</dbReference>
<dbReference type="Gene3D" id="1.20.5.170">
    <property type="match status" value="1"/>
</dbReference>
<dbReference type="PROSITE" id="PS50909">
    <property type="entry name" value="GAT"/>
    <property type="match status" value="1"/>
</dbReference>
<dbReference type="InterPro" id="IPR004152">
    <property type="entry name" value="GAT_dom"/>
</dbReference>
<dbReference type="InterPro" id="IPR008942">
    <property type="entry name" value="ENTH_VHS"/>
</dbReference>
<evidence type="ECO:0000256" key="4">
    <source>
        <dbReference type="ARBA" id="ARBA00022448"/>
    </source>
</evidence>
<protein>
    <submittedName>
        <fullName evidence="9">Uncharacterized protein</fullName>
    </submittedName>
</protein>
<dbReference type="STRING" id="543379.A0A232FKG6"/>
<name>A0A232FKG6_9HYME</name>
<dbReference type="Gene3D" id="1.25.40.90">
    <property type="match status" value="1"/>
</dbReference>
<proteinExistence type="inferred from homology"/>
<dbReference type="PROSITE" id="PS50179">
    <property type="entry name" value="VHS"/>
    <property type="match status" value="1"/>
</dbReference>
<dbReference type="InterPro" id="IPR041198">
    <property type="entry name" value="GGA_N-GAT"/>
</dbReference>
<feature type="domain" description="GAT" evidence="8">
    <location>
        <begin position="396"/>
        <end position="428"/>
    </location>
</feature>
<dbReference type="GO" id="GO:0031267">
    <property type="term" value="F:small GTPase binding"/>
    <property type="evidence" value="ECO:0007669"/>
    <property type="project" value="InterPro"/>
</dbReference>
<keyword evidence="10" id="KW-1185">Reference proteome</keyword>
<dbReference type="OrthoDB" id="447025at2759"/>
<dbReference type="InterPro" id="IPR002014">
    <property type="entry name" value="VHS_dom"/>
</dbReference>
<dbReference type="PANTHER" id="PTHR45905">
    <property type="entry name" value="GOLGI-LOCALIZED, GAMMA-ADAPTIN EAR CONTAINING, ARF BINDING PROTEIN"/>
    <property type="match status" value="1"/>
</dbReference>
<dbReference type="Proteomes" id="UP000215335">
    <property type="component" value="Unassembled WGS sequence"/>
</dbReference>
<gene>
    <name evidence="9" type="ORF">TSAR_014765</name>
</gene>
<evidence type="ECO:0000256" key="6">
    <source>
        <dbReference type="ARBA" id="ARBA00022927"/>
    </source>
</evidence>
<dbReference type="Pfam" id="PF18308">
    <property type="entry name" value="GGA_N-GAT"/>
    <property type="match status" value="1"/>
</dbReference>
<dbReference type="GO" id="GO:0006893">
    <property type="term" value="P:Golgi to plasma membrane transport"/>
    <property type="evidence" value="ECO:0007669"/>
    <property type="project" value="TreeGrafter"/>
</dbReference>
<dbReference type="GO" id="GO:0005769">
    <property type="term" value="C:early endosome"/>
    <property type="evidence" value="ECO:0007669"/>
    <property type="project" value="UniProtKB-SubCell"/>
</dbReference>
<keyword evidence="5" id="KW-0832">Ubl conjugation</keyword>
<dbReference type="EMBL" id="NNAY01000075">
    <property type="protein sequence ID" value="OXU31231.1"/>
    <property type="molecule type" value="Genomic_DNA"/>
</dbReference>
<organism evidence="9 10">
    <name type="scientific">Trichomalopsis sarcophagae</name>
    <dbReference type="NCBI Taxonomy" id="543379"/>
    <lineage>
        <taxon>Eukaryota</taxon>
        <taxon>Metazoa</taxon>
        <taxon>Ecdysozoa</taxon>
        <taxon>Arthropoda</taxon>
        <taxon>Hexapoda</taxon>
        <taxon>Insecta</taxon>
        <taxon>Pterygota</taxon>
        <taxon>Neoptera</taxon>
        <taxon>Endopterygota</taxon>
        <taxon>Hymenoptera</taxon>
        <taxon>Apocrita</taxon>
        <taxon>Proctotrupomorpha</taxon>
        <taxon>Chalcidoidea</taxon>
        <taxon>Pteromalidae</taxon>
        <taxon>Pteromalinae</taxon>
        <taxon>Trichomalopsis</taxon>
    </lineage>
</organism>
<feature type="non-terminal residue" evidence="9">
    <location>
        <position position="428"/>
    </location>
</feature>
<evidence type="ECO:0000313" key="10">
    <source>
        <dbReference type="Proteomes" id="UP000215335"/>
    </source>
</evidence>
<feature type="domain" description="VHS" evidence="7">
    <location>
        <begin position="299"/>
        <end position="371"/>
    </location>
</feature>
<keyword evidence="4" id="KW-0813">Transport</keyword>
<sequence>MSRKKRRRLLGQVSKYQEIRSSPSKELRAKSQERFIAAGDVTRRTRNLKDVQEEKNIFEKKKKFCLEEEEKLCEEKCCRRKKFCRRGGKREEQVGGHVTLDGWPDDAIKELRNTAFVNVVKLMEQEDVEDVQGVLARDGRKELVTKNNIVVTLIPAREVGVMNGDVEVVDFAEPKVNLATLDEVSDSTDRGLAASEKTILEGRAIFGSTLAIIRDTRRRITDRLRAVNDVTVLQRAISKIEKILNEGIDNQLEKKKIVKSTITGRVLKEDLGDQSEKKEVIGSMIKSGREDTFEPLRELLDTCMQRCGPLFVSEVGKFRFLNEMIKLVSPKYLGTKTSISVRDKQWIISFPRETKIKEAYDMLKKQGVIKDDHCNFINCSGILNQSNKIKNPIFDDEEKAKLLQNLLKSKNPSDLHAANRLIKTMVRE</sequence>
<evidence type="ECO:0000259" key="8">
    <source>
        <dbReference type="PROSITE" id="PS50909"/>
    </source>
</evidence>
<evidence type="ECO:0000256" key="1">
    <source>
        <dbReference type="ARBA" id="ARBA00004150"/>
    </source>
</evidence>
<accession>A0A232FKG6</accession>
<comment type="similarity">
    <text evidence="3">Belongs to the GGA protein family.</text>
</comment>
<comment type="caution">
    <text evidence="9">The sequence shown here is derived from an EMBL/GenBank/DDBJ whole genome shotgun (WGS) entry which is preliminary data.</text>
</comment>
<dbReference type="GO" id="GO:0043130">
    <property type="term" value="F:ubiquitin binding"/>
    <property type="evidence" value="ECO:0007669"/>
    <property type="project" value="InterPro"/>
</dbReference>
<dbReference type="GO" id="GO:0006886">
    <property type="term" value="P:intracellular protein transport"/>
    <property type="evidence" value="ECO:0007669"/>
    <property type="project" value="InterPro"/>
</dbReference>
<dbReference type="SUPFAM" id="SSF89009">
    <property type="entry name" value="GAT-like domain"/>
    <property type="match status" value="1"/>
</dbReference>
<evidence type="ECO:0000256" key="5">
    <source>
        <dbReference type="ARBA" id="ARBA00022843"/>
    </source>
</evidence>
<evidence type="ECO:0000256" key="3">
    <source>
        <dbReference type="ARBA" id="ARBA00008099"/>
    </source>
</evidence>
<evidence type="ECO:0000259" key="7">
    <source>
        <dbReference type="PROSITE" id="PS50179"/>
    </source>
</evidence>
<reference evidence="9 10" key="1">
    <citation type="journal article" date="2017" name="Curr. Biol.">
        <title>The Evolution of Venom by Co-option of Single-Copy Genes.</title>
        <authorList>
            <person name="Martinson E.O."/>
            <person name="Mrinalini"/>
            <person name="Kelkar Y.D."/>
            <person name="Chang C.H."/>
            <person name="Werren J.H."/>
        </authorList>
    </citation>
    <scope>NUCLEOTIDE SEQUENCE [LARGE SCALE GENOMIC DNA]</scope>
    <source>
        <strain evidence="9 10">Alberta</strain>
        <tissue evidence="9">Whole body</tissue>
    </source>
</reference>
<dbReference type="InterPro" id="IPR027422">
    <property type="entry name" value="GGA1-3"/>
</dbReference>
<dbReference type="GO" id="GO:0035091">
    <property type="term" value="F:phosphatidylinositol binding"/>
    <property type="evidence" value="ECO:0007669"/>
    <property type="project" value="InterPro"/>
</dbReference>
<comment type="subcellular location">
    <subcellularLocation>
        <location evidence="2">Early endosome</location>
    </subcellularLocation>
    <subcellularLocation>
        <location evidence="1">Golgi apparatus</location>
        <location evidence="1">trans-Golgi network membrane</location>
        <topology evidence="1">Peripheral membrane protein</topology>
    </subcellularLocation>
</comment>
<dbReference type="AlphaFoldDB" id="A0A232FKG6"/>
<keyword evidence="6" id="KW-0653">Protein transport</keyword>
<evidence type="ECO:0000313" key="9">
    <source>
        <dbReference type="EMBL" id="OXU31231.1"/>
    </source>
</evidence>
<dbReference type="Pfam" id="PF00790">
    <property type="entry name" value="VHS"/>
    <property type="match status" value="1"/>
</dbReference>
<dbReference type="SUPFAM" id="SSF48464">
    <property type="entry name" value="ENTH/VHS domain"/>
    <property type="match status" value="1"/>
</dbReference>
<dbReference type="GO" id="GO:0034394">
    <property type="term" value="P:protein localization to cell surface"/>
    <property type="evidence" value="ECO:0007669"/>
    <property type="project" value="TreeGrafter"/>
</dbReference>
<dbReference type="PANTHER" id="PTHR45905:SF1">
    <property type="entry name" value="GOLGI-LOCALIZED, GAMMA-ADAPTIN EAR CONTAINING, ARF BINDING PROTEIN"/>
    <property type="match status" value="1"/>
</dbReference>